<gene>
    <name evidence="5" type="ORF">EDC52_102442</name>
</gene>
<dbReference type="PANTHER" id="PTHR46796">
    <property type="entry name" value="HTH-TYPE TRANSCRIPTIONAL ACTIVATOR RHAS-RELATED"/>
    <property type="match status" value="1"/>
</dbReference>
<keyword evidence="6" id="KW-1185">Reference proteome</keyword>
<dbReference type="InterPro" id="IPR018060">
    <property type="entry name" value="HTH_AraC"/>
</dbReference>
<dbReference type="InterPro" id="IPR050204">
    <property type="entry name" value="AraC_XylS_family_regulators"/>
</dbReference>
<dbReference type="PROSITE" id="PS01124">
    <property type="entry name" value="HTH_ARAC_FAMILY_2"/>
    <property type="match status" value="1"/>
</dbReference>
<proteinExistence type="predicted"/>
<keyword evidence="2 5" id="KW-0238">DNA-binding</keyword>
<accession>A0A4R3Z468</accession>
<keyword evidence="1" id="KW-0805">Transcription regulation</keyword>
<dbReference type="SUPFAM" id="SSF46689">
    <property type="entry name" value="Homeodomain-like"/>
    <property type="match status" value="2"/>
</dbReference>
<dbReference type="AlphaFoldDB" id="A0A4R3Z468"/>
<dbReference type="InterPro" id="IPR018062">
    <property type="entry name" value="HTH_AraC-typ_CS"/>
</dbReference>
<dbReference type="PROSITE" id="PS00041">
    <property type="entry name" value="HTH_ARAC_FAMILY_1"/>
    <property type="match status" value="1"/>
</dbReference>
<evidence type="ECO:0000256" key="2">
    <source>
        <dbReference type="ARBA" id="ARBA00023125"/>
    </source>
</evidence>
<feature type="domain" description="HTH araC/xylS-type" evidence="4">
    <location>
        <begin position="219"/>
        <end position="317"/>
    </location>
</feature>
<dbReference type="Gene3D" id="1.10.10.60">
    <property type="entry name" value="Homeodomain-like"/>
    <property type="match status" value="1"/>
</dbReference>
<evidence type="ECO:0000313" key="6">
    <source>
        <dbReference type="Proteomes" id="UP000295719"/>
    </source>
</evidence>
<name>A0A4R3Z468_9GAMM</name>
<evidence type="ECO:0000256" key="3">
    <source>
        <dbReference type="ARBA" id="ARBA00023163"/>
    </source>
</evidence>
<dbReference type="PRINTS" id="PR00032">
    <property type="entry name" value="HTHARAC"/>
</dbReference>
<comment type="caution">
    <text evidence="5">The sequence shown here is derived from an EMBL/GenBank/DDBJ whole genome shotgun (WGS) entry which is preliminary data.</text>
</comment>
<dbReference type="InterPro" id="IPR020449">
    <property type="entry name" value="Tscrpt_reg_AraC-type_HTH"/>
</dbReference>
<protein>
    <submittedName>
        <fullName evidence="5">AraC-like DNA-binding protein</fullName>
    </submittedName>
</protein>
<organism evidence="5 6">
    <name type="scientific">Biostraticola tofi</name>
    <dbReference type="NCBI Taxonomy" id="466109"/>
    <lineage>
        <taxon>Bacteria</taxon>
        <taxon>Pseudomonadati</taxon>
        <taxon>Pseudomonadota</taxon>
        <taxon>Gammaproteobacteria</taxon>
        <taxon>Enterobacterales</taxon>
        <taxon>Bruguierivoracaceae</taxon>
        <taxon>Biostraticola</taxon>
    </lineage>
</organism>
<dbReference type="Pfam" id="PF12852">
    <property type="entry name" value="Cupin_6"/>
    <property type="match status" value="1"/>
</dbReference>
<dbReference type="Proteomes" id="UP000295719">
    <property type="component" value="Unassembled WGS sequence"/>
</dbReference>
<dbReference type="Pfam" id="PF12833">
    <property type="entry name" value="HTH_18"/>
    <property type="match status" value="1"/>
</dbReference>
<dbReference type="InterPro" id="IPR032783">
    <property type="entry name" value="AraC_lig"/>
</dbReference>
<dbReference type="PANTHER" id="PTHR46796:SF7">
    <property type="entry name" value="ARAC FAMILY TRANSCRIPTIONAL REGULATOR"/>
    <property type="match status" value="1"/>
</dbReference>
<dbReference type="GO" id="GO:0043565">
    <property type="term" value="F:sequence-specific DNA binding"/>
    <property type="evidence" value="ECO:0007669"/>
    <property type="project" value="InterPro"/>
</dbReference>
<dbReference type="EMBL" id="SMCR01000002">
    <property type="protein sequence ID" value="TCV99103.1"/>
    <property type="molecule type" value="Genomic_DNA"/>
</dbReference>
<dbReference type="OrthoDB" id="9783876at2"/>
<dbReference type="SMART" id="SM00342">
    <property type="entry name" value="HTH_ARAC"/>
    <property type="match status" value="1"/>
</dbReference>
<evidence type="ECO:0000259" key="4">
    <source>
        <dbReference type="PROSITE" id="PS01124"/>
    </source>
</evidence>
<sequence length="331" mass="36394">MHDYSSIRSPADTIDSLTQILCGLRLDGVAYERSLLAGDWSFYYPPQENAYFHFVAGKTCWFSTEEEWSELAAGDAVLLPRGSAHILASSPELTPIPFRQRKPISYPAKIYGASAPESGPAEISTLFCGSMRFNLDSLHPLMDMMPQAMRATDLMTNEPVIPHLMDAMMSECTLSRVGASGMLARLADVMAAQIIRSWIERSSHDSGGWIAAVRDPQIGKVLAAIHSDPGLDWNVVKLAQVMGASRSSFADKFTAIVGKTPARYIAEVRMHQARAWISRDGMRITEVAYQLGYDSEASFSRAFKRIIGVAPSRFRLNGDTTTGFSPAKTDT</sequence>
<dbReference type="InterPro" id="IPR009057">
    <property type="entry name" value="Homeodomain-like_sf"/>
</dbReference>
<dbReference type="RefSeq" id="WP_131864474.1">
    <property type="nucleotide sequence ID" value="NZ_SMCR01000002.1"/>
</dbReference>
<reference evidence="5 6" key="1">
    <citation type="submission" date="2019-03" db="EMBL/GenBank/DDBJ databases">
        <title>Genomic Encyclopedia of Type Strains, Phase IV (KMG-IV): sequencing the most valuable type-strain genomes for metagenomic binning, comparative biology and taxonomic classification.</title>
        <authorList>
            <person name="Goeker M."/>
        </authorList>
    </citation>
    <scope>NUCLEOTIDE SEQUENCE [LARGE SCALE GENOMIC DNA]</scope>
    <source>
        <strain evidence="5 6">DSM 19580</strain>
    </source>
</reference>
<evidence type="ECO:0000313" key="5">
    <source>
        <dbReference type="EMBL" id="TCV99103.1"/>
    </source>
</evidence>
<evidence type="ECO:0000256" key="1">
    <source>
        <dbReference type="ARBA" id="ARBA00023015"/>
    </source>
</evidence>
<dbReference type="GO" id="GO:0003700">
    <property type="term" value="F:DNA-binding transcription factor activity"/>
    <property type="evidence" value="ECO:0007669"/>
    <property type="project" value="InterPro"/>
</dbReference>
<keyword evidence="3" id="KW-0804">Transcription</keyword>